<dbReference type="Proteomes" id="UP000018144">
    <property type="component" value="Unassembled WGS sequence"/>
</dbReference>
<organism evidence="1 2">
    <name type="scientific">Pyronema omphalodes (strain CBS 100304)</name>
    <name type="common">Pyronema confluens</name>
    <dbReference type="NCBI Taxonomy" id="1076935"/>
    <lineage>
        <taxon>Eukaryota</taxon>
        <taxon>Fungi</taxon>
        <taxon>Dikarya</taxon>
        <taxon>Ascomycota</taxon>
        <taxon>Pezizomycotina</taxon>
        <taxon>Pezizomycetes</taxon>
        <taxon>Pezizales</taxon>
        <taxon>Pyronemataceae</taxon>
        <taxon>Pyronema</taxon>
    </lineage>
</organism>
<dbReference type="EMBL" id="HF935890">
    <property type="protein sequence ID" value="CCX32505.1"/>
    <property type="molecule type" value="Genomic_DNA"/>
</dbReference>
<dbReference type="AlphaFoldDB" id="U4LSY0"/>
<accession>U4LSY0</accession>
<sequence>MLAGRDQNHLVPAIVEIEYAIYVDYHENKDSENSPSQQDPLPDAWTVGITSTTSILAADIPSASAAWVCRL</sequence>
<name>U4LSY0_PYROM</name>
<keyword evidence="2" id="KW-1185">Reference proteome</keyword>
<protein>
    <submittedName>
        <fullName evidence="1">Uncharacterized protein</fullName>
    </submittedName>
</protein>
<evidence type="ECO:0000313" key="1">
    <source>
        <dbReference type="EMBL" id="CCX32505.1"/>
    </source>
</evidence>
<reference evidence="1 2" key="1">
    <citation type="journal article" date="2013" name="PLoS Genet.">
        <title>The genome and development-dependent transcriptomes of Pyronema confluens: a window into fungal evolution.</title>
        <authorList>
            <person name="Traeger S."/>
            <person name="Altegoer F."/>
            <person name="Freitag M."/>
            <person name="Gabaldon T."/>
            <person name="Kempken F."/>
            <person name="Kumar A."/>
            <person name="Marcet-Houben M."/>
            <person name="Poggeler S."/>
            <person name="Stajich J.E."/>
            <person name="Nowrousian M."/>
        </authorList>
    </citation>
    <scope>NUCLEOTIDE SEQUENCE [LARGE SCALE GENOMIC DNA]</scope>
    <source>
        <strain evidence="2">CBS 100304</strain>
        <tissue evidence="1">Vegetative mycelium</tissue>
    </source>
</reference>
<gene>
    <name evidence="1" type="ORF">PCON_13345</name>
</gene>
<evidence type="ECO:0000313" key="2">
    <source>
        <dbReference type="Proteomes" id="UP000018144"/>
    </source>
</evidence>
<proteinExistence type="predicted"/>